<organism evidence="1 2">
    <name type="scientific">Hibiscus sabdariffa</name>
    <name type="common">roselle</name>
    <dbReference type="NCBI Taxonomy" id="183260"/>
    <lineage>
        <taxon>Eukaryota</taxon>
        <taxon>Viridiplantae</taxon>
        <taxon>Streptophyta</taxon>
        <taxon>Embryophyta</taxon>
        <taxon>Tracheophyta</taxon>
        <taxon>Spermatophyta</taxon>
        <taxon>Magnoliopsida</taxon>
        <taxon>eudicotyledons</taxon>
        <taxon>Gunneridae</taxon>
        <taxon>Pentapetalae</taxon>
        <taxon>rosids</taxon>
        <taxon>malvids</taxon>
        <taxon>Malvales</taxon>
        <taxon>Malvaceae</taxon>
        <taxon>Malvoideae</taxon>
        <taxon>Hibiscus</taxon>
    </lineage>
</organism>
<sequence length="538" mass="60449">MTSGRYEVHLFCRGRNPRKDRLRLPPRSHEDLYARPARLLLGPGMAPGEGAAMPRCSAATGPQTILLPPSQLRIRSRGARKPWADRPGLSLLFCSRHDKGARKRCSLPSSSSSTNSVPPSDYYSFLDDPFRGTRFLSNEELEKLKALESFVYLQDLESGSLSVRVMRTEEMDLTAALLAESFAESRLMPLGYGALMRFLVKQYLIERRAVMPHAVTLVGYFRQKDGEKGNELSGTVEVCFDKRGANASPPTPLPPQNSPYICNMTVTKHLRRMIDEAPFNMYIKAGYDVVQTDNILILLTLQRRKHLMCKKLPVFNSSPESDMSNSGDHNCCPNLTGTGNCDDHNRLALRAQLLASHLYLEPPRKESHSFSHRFADSMYAGWMTDGDGDDAVVSAAAVAYQHPIHCRRPGFGATDGFVCIFGHERVCFAWSGGSGINGWGLIFIGYHKALLCRPRHCVLQLLLVLALILIAYRLLSKIGENAFENLQSRDTTIDKKLPEGSKKVFFLLVLLILSWNQRWPDRFQGFLIWTRSSSIYFN</sequence>
<gene>
    <name evidence="1" type="ORF">V6N12_055080</name>
</gene>
<comment type="caution">
    <text evidence="1">The sequence shown here is derived from an EMBL/GenBank/DDBJ whole genome shotgun (WGS) entry which is preliminary data.</text>
</comment>
<keyword evidence="2" id="KW-1185">Reference proteome</keyword>
<evidence type="ECO:0000313" key="2">
    <source>
        <dbReference type="Proteomes" id="UP001472677"/>
    </source>
</evidence>
<protein>
    <submittedName>
        <fullName evidence="1">Uncharacterized protein</fullName>
    </submittedName>
</protein>
<dbReference type="Proteomes" id="UP001472677">
    <property type="component" value="Unassembled WGS sequence"/>
</dbReference>
<name>A0ABR1ZEE6_9ROSI</name>
<reference evidence="1 2" key="1">
    <citation type="journal article" date="2024" name="G3 (Bethesda)">
        <title>Genome assembly of Hibiscus sabdariffa L. provides insights into metabolisms of medicinal natural products.</title>
        <authorList>
            <person name="Kim T."/>
        </authorList>
    </citation>
    <scope>NUCLEOTIDE SEQUENCE [LARGE SCALE GENOMIC DNA]</scope>
    <source>
        <strain evidence="1">TK-2024</strain>
        <tissue evidence="1">Old leaves</tissue>
    </source>
</reference>
<proteinExistence type="predicted"/>
<dbReference type="PANTHER" id="PTHR47489">
    <property type="entry name" value="ACYL-COA N-ACYLTRANSFERASES (NAT) SUPERFAMILY PROTEIN"/>
    <property type="match status" value="1"/>
</dbReference>
<accession>A0ABR1ZEE6</accession>
<dbReference type="PANTHER" id="PTHR47489:SF2">
    <property type="entry name" value="GCN5-RELATED N-ACETYLTRANSFERASE 5, CHLOROPLASTIC"/>
    <property type="match status" value="1"/>
</dbReference>
<dbReference type="EMBL" id="JBBPBM010002480">
    <property type="protein sequence ID" value="KAK8478545.1"/>
    <property type="molecule type" value="Genomic_DNA"/>
</dbReference>
<evidence type="ECO:0000313" key="1">
    <source>
        <dbReference type="EMBL" id="KAK8478545.1"/>
    </source>
</evidence>